<dbReference type="Pfam" id="PF05305">
    <property type="entry name" value="DUF732"/>
    <property type="match status" value="1"/>
</dbReference>
<sequence length="116" mass="12230">MPPAGIQASEPATPEPVAAVSDPVDARSPEQVVAESGDKGQRYLRALRGAGIPPAGMDAQEILYAQGLCRARAEGTSRAELLREFDAVGQAYSKFTPLSPGQVAEAYVVTAEQHYC</sequence>
<organism evidence="3 4">
    <name type="scientific">Rhodococcus tukisamuensis</name>
    <dbReference type="NCBI Taxonomy" id="168276"/>
    <lineage>
        <taxon>Bacteria</taxon>
        <taxon>Bacillati</taxon>
        <taxon>Actinomycetota</taxon>
        <taxon>Actinomycetes</taxon>
        <taxon>Mycobacteriales</taxon>
        <taxon>Nocardiaceae</taxon>
        <taxon>Rhodococcus</taxon>
    </lineage>
</organism>
<dbReference type="EMBL" id="FNAB01000001">
    <property type="protein sequence ID" value="SDC75284.1"/>
    <property type="molecule type" value="Genomic_DNA"/>
</dbReference>
<dbReference type="InterPro" id="IPR007969">
    <property type="entry name" value="DUF732"/>
</dbReference>
<feature type="domain" description="DUF732" evidence="2">
    <location>
        <begin position="41"/>
        <end position="116"/>
    </location>
</feature>
<proteinExistence type="predicted"/>
<feature type="region of interest" description="Disordered" evidence="1">
    <location>
        <begin position="1"/>
        <end position="37"/>
    </location>
</feature>
<gene>
    <name evidence="3" type="ORF">SAMN05444580_101791</name>
</gene>
<evidence type="ECO:0000256" key="1">
    <source>
        <dbReference type="SAM" id="MobiDB-lite"/>
    </source>
</evidence>
<evidence type="ECO:0000313" key="4">
    <source>
        <dbReference type="Proteomes" id="UP000199417"/>
    </source>
</evidence>
<evidence type="ECO:0000313" key="3">
    <source>
        <dbReference type="EMBL" id="SDC75284.1"/>
    </source>
</evidence>
<accession>A0A1G6P6N4</accession>
<dbReference type="AlphaFoldDB" id="A0A1G6P6N4"/>
<name>A0A1G6P6N4_9NOCA</name>
<evidence type="ECO:0000259" key="2">
    <source>
        <dbReference type="Pfam" id="PF05305"/>
    </source>
</evidence>
<keyword evidence="4" id="KW-1185">Reference proteome</keyword>
<protein>
    <recommendedName>
        <fullName evidence="2">DUF732 domain-containing protein</fullName>
    </recommendedName>
</protein>
<dbReference type="Proteomes" id="UP000199417">
    <property type="component" value="Unassembled WGS sequence"/>
</dbReference>
<reference evidence="3 4" key="1">
    <citation type="submission" date="2016-10" db="EMBL/GenBank/DDBJ databases">
        <authorList>
            <person name="de Groot N.N."/>
        </authorList>
    </citation>
    <scope>NUCLEOTIDE SEQUENCE [LARGE SCALE GENOMIC DNA]</scope>
    <source>
        <strain evidence="3 4">JCM 11308</strain>
    </source>
</reference>